<evidence type="ECO:0008006" key="4">
    <source>
        <dbReference type="Google" id="ProtNLM"/>
    </source>
</evidence>
<gene>
    <name evidence="2" type="ORF">PISMIDRAFT_13352</name>
</gene>
<dbReference type="EMBL" id="KN833776">
    <property type="protein sequence ID" value="KIK19861.1"/>
    <property type="molecule type" value="Genomic_DNA"/>
</dbReference>
<evidence type="ECO:0000313" key="2">
    <source>
        <dbReference type="EMBL" id="KIK19861.1"/>
    </source>
</evidence>
<evidence type="ECO:0000256" key="1">
    <source>
        <dbReference type="SAM" id="MobiDB-lite"/>
    </source>
</evidence>
<protein>
    <recommendedName>
        <fullName evidence="4">Myb/SANT-like domain-containing protein</fullName>
    </recommendedName>
</protein>
<proteinExistence type="predicted"/>
<accession>A0A0C9YT26</accession>
<feature type="region of interest" description="Disordered" evidence="1">
    <location>
        <begin position="146"/>
        <end position="182"/>
    </location>
</feature>
<dbReference type="HOGENOM" id="CLU_088009_0_0_1"/>
<evidence type="ECO:0000313" key="3">
    <source>
        <dbReference type="Proteomes" id="UP000054018"/>
    </source>
</evidence>
<feature type="compositionally biased region" description="Acidic residues" evidence="1">
    <location>
        <begin position="161"/>
        <end position="176"/>
    </location>
</feature>
<dbReference type="Proteomes" id="UP000054018">
    <property type="component" value="Unassembled WGS sequence"/>
</dbReference>
<sequence>MDQNIQGKPHSWRKKEINTILTDAIFREDRQYGELYTSQPARLKNKYRQHASRFKSTGKGINPNNPNYWNLHEQILTEFPFWEECDQLWHGNPTYDARVFNVTPGANQMSNFLAIIKSGRTTAPPVCKNSQVQEQGDAVGYLNSSANANWDPDPNVLMDVSEQEEEEEGEVDEGQEGDWNMVSVLEYHGNH</sequence>
<keyword evidence="3" id="KW-1185">Reference proteome</keyword>
<organism evidence="2 3">
    <name type="scientific">Pisolithus microcarpus 441</name>
    <dbReference type="NCBI Taxonomy" id="765257"/>
    <lineage>
        <taxon>Eukaryota</taxon>
        <taxon>Fungi</taxon>
        <taxon>Dikarya</taxon>
        <taxon>Basidiomycota</taxon>
        <taxon>Agaricomycotina</taxon>
        <taxon>Agaricomycetes</taxon>
        <taxon>Agaricomycetidae</taxon>
        <taxon>Boletales</taxon>
        <taxon>Sclerodermatineae</taxon>
        <taxon>Pisolithaceae</taxon>
        <taxon>Pisolithus</taxon>
    </lineage>
</organism>
<reference evidence="3" key="2">
    <citation type="submission" date="2015-01" db="EMBL/GenBank/DDBJ databases">
        <title>Evolutionary Origins and Diversification of the Mycorrhizal Mutualists.</title>
        <authorList>
            <consortium name="DOE Joint Genome Institute"/>
            <consortium name="Mycorrhizal Genomics Consortium"/>
            <person name="Kohler A."/>
            <person name="Kuo A."/>
            <person name="Nagy L.G."/>
            <person name="Floudas D."/>
            <person name="Copeland A."/>
            <person name="Barry K.W."/>
            <person name="Cichocki N."/>
            <person name="Veneault-Fourrey C."/>
            <person name="LaButti K."/>
            <person name="Lindquist E.A."/>
            <person name="Lipzen A."/>
            <person name="Lundell T."/>
            <person name="Morin E."/>
            <person name="Murat C."/>
            <person name="Riley R."/>
            <person name="Ohm R."/>
            <person name="Sun H."/>
            <person name="Tunlid A."/>
            <person name="Henrissat B."/>
            <person name="Grigoriev I.V."/>
            <person name="Hibbett D.S."/>
            <person name="Martin F."/>
        </authorList>
    </citation>
    <scope>NUCLEOTIDE SEQUENCE [LARGE SCALE GENOMIC DNA]</scope>
    <source>
        <strain evidence="3">441</strain>
    </source>
</reference>
<name>A0A0C9YT26_9AGAM</name>
<reference evidence="2 3" key="1">
    <citation type="submission" date="2014-04" db="EMBL/GenBank/DDBJ databases">
        <authorList>
            <consortium name="DOE Joint Genome Institute"/>
            <person name="Kuo A."/>
            <person name="Kohler A."/>
            <person name="Costa M.D."/>
            <person name="Nagy L.G."/>
            <person name="Floudas D."/>
            <person name="Copeland A."/>
            <person name="Barry K.W."/>
            <person name="Cichocki N."/>
            <person name="Veneault-Fourrey C."/>
            <person name="LaButti K."/>
            <person name="Lindquist E.A."/>
            <person name="Lipzen A."/>
            <person name="Lundell T."/>
            <person name="Morin E."/>
            <person name="Murat C."/>
            <person name="Sun H."/>
            <person name="Tunlid A."/>
            <person name="Henrissat B."/>
            <person name="Grigoriev I.V."/>
            <person name="Hibbett D.S."/>
            <person name="Martin F."/>
            <person name="Nordberg H.P."/>
            <person name="Cantor M.N."/>
            <person name="Hua S.X."/>
        </authorList>
    </citation>
    <scope>NUCLEOTIDE SEQUENCE [LARGE SCALE GENOMIC DNA]</scope>
    <source>
        <strain evidence="2 3">441</strain>
    </source>
</reference>
<dbReference type="AlphaFoldDB" id="A0A0C9YT26"/>